<keyword evidence="8" id="KW-1185">Reference proteome</keyword>
<keyword evidence="6 7" id="KW-0012">Acyltransferase</keyword>
<organism evidence="7 8">
    <name type="scientific">Aminomonas paucivorans DSM 12260</name>
    <dbReference type="NCBI Taxonomy" id="584708"/>
    <lineage>
        <taxon>Bacteria</taxon>
        <taxon>Thermotogati</taxon>
        <taxon>Synergistota</taxon>
        <taxon>Synergistia</taxon>
        <taxon>Synergistales</taxon>
        <taxon>Synergistaceae</taxon>
        <taxon>Aminomonas</taxon>
    </lineage>
</organism>
<dbReference type="GO" id="GO:0016746">
    <property type="term" value="F:acyltransferase activity"/>
    <property type="evidence" value="ECO:0007669"/>
    <property type="project" value="UniProtKB-KW"/>
</dbReference>
<evidence type="ECO:0000256" key="2">
    <source>
        <dbReference type="ARBA" id="ARBA00022475"/>
    </source>
</evidence>
<dbReference type="EMBL" id="CM001022">
    <property type="protein sequence ID" value="EFQ22852.1"/>
    <property type="molecule type" value="Genomic_DNA"/>
</dbReference>
<evidence type="ECO:0000256" key="6">
    <source>
        <dbReference type="ARBA" id="ARBA00023315"/>
    </source>
</evidence>
<dbReference type="eggNOG" id="COG1560">
    <property type="taxonomic scope" value="Bacteria"/>
</dbReference>
<evidence type="ECO:0000256" key="3">
    <source>
        <dbReference type="ARBA" id="ARBA00022519"/>
    </source>
</evidence>
<dbReference type="PANTHER" id="PTHR30606">
    <property type="entry name" value="LIPID A BIOSYNTHESIS LAUROYL ACYLTRANSFERASE"/>
    <property type="match status" value="1"/>
</dbReference>
<dbReference type="PaxDb" id="584708-Apau_0418"/>
<dbReference type="STRING" id="584708.Apau_0418"/>
<dbReference type="Pfam" id="PF03279">
    <property type="entry name" value="Lip_A_acyltrans"/>
    <property type="match status" value="1"/>
</dbReference>
<evidence type="ECO:0000256" key="5">
    <source>
        <dbReference type="ARBA" id="ARBA00023136"/>
    </source>
</evidence>
<dbReference type="CDD" id="cd07984">
    <property type="entry name" value="LPLAT_LABLAT-like"/>
    <property type="match status" value="1"/>
</dbReference>
<evidence type="ECO:0000313" key="7">
    <source>
        <dbReference type="EMBL" id="EFQ22852.1"/>
    </source>
</evidence>
<keyword evidence="4 7" id="KW-0808">Transferase</keyword>
<evidence type="ECO:0000256" key="1">
    <source>
        <dbReference type="ARBA" id="ARBA00004533"/>
    </source>
</evidence>
<dbReference type="GO" id="GO:0005886">
    <property type="term" value="C:plasma membrane"/>
    <property type="evidence" value="ECO:0007669"/>
    <property type="project" value="UniProtKB-SubCell"/>
</dbReference>
<keyword evidence="5" id="KW-0472">Membrane</keyword>
<reference evidence="7 8" key="1">
    <citation type="journal article" date="2010" name="Stand. Genomic Sci.">
        <title>Non-contiguous finished genome sequence of Aminomonas paucivorans type strain (GLU-3).</title>
        <authorList>
            <person name="Pitluck S."/>
            <person name="Yasawong M."/>
            <person name="Held B."/>
            <person name="Lapidus A."/>
            <person name="Nolan M."/>
            <person name="Copeland A."/>
            <person name="Lucas S."/>
            <person name="Del Rio T.G."/>
            <person name="Tice H."/>
            <person name="Cheng J.F."/>
            <person name="Chertkov O."/>
            <person name="Goodwin L."/>
            <person name="Tapia R."/>
            <person name="Han C."/>
            <person name="Liolios K."/>
            <person name="Ivanova N."/>
            <person name="Mavromatis K."/>
            <person name="Ovchinnikova G."/>
            <person name="Pati A."/>
            <person name="Chen A."/>
            <person name="Palaniappan K."/>
            <person name="Land M."/>
            <person name="Hauser L."/>
            <person name="Chang Y.J."/>
            <person name="Jeffries C.D."/>
            <person name="Pukall R."/>
            <person name="Spring S."/>
            <person name="Rohde M."/>
            <person name="Sikorski J."/>
            <person name="Goker M."/>
            <person name="Woyke T."/>
            <person name="Bristow J."/>
            <person name="Eisen J.A."/>
            <person name="Markowitz V."/>
            <person name="Hugenholtz P."/>
            <person name="Kyrpides N.C."/>
            <person name="Klenk H.P."/>
        </authorList>
    </citation>
    <scope>NUCLEOTIDE SEQUENCE [LARGE SCALE GENOMIC DNA]</scope>
    <source>
        <strain evidence="7 8">DSM 12260</strain>
    </source>
</reference>
<evidence type="ECO:0000313" key="8">
    <source>
        <dbReference type="Proteomes" id="UP000005096"/>
    </source>
</evidence>
<protein>
    <submittedName>
        <fullName evidence="7">Lipid A biosynthesis acyltransferase</fullName>
    </submittedName>
</protein>
<proteinExistence type="predicted"/>
<comment type="subcellular location">
    <subcellularLocation>
        <location evidence="1">Cell inner membrane</location>
    </subcellularLocation>
</comment>
<keyword evidence="2" id="KW-1003">Cell membrane</keyword>
<dbReference type="PANTHER" id="PTHR30606:SF9">
    <property type="entry name" value="LIPID A BIOSYNTHESIS LAUROYLTRANSFERASE"/>
    <property type="match status" value="1"/>
</dbReference>
<dbReference type="RefSeq" id="WP_006300002.1">
    <property type="nucleotide sequence ID" value="NZ_CM001022.1"/>
</dbReference>
<keyword evidence="3" id="KW-0997">Cell inner membrane</keyword>
<gene>
    <name evidence="7" type="ORF">Apau_0418</name>
</gene>
<evidence type="ECO:0000256" key="4">
    <source>
        <dbReference type="ARBA" id="ARBA00022679"/>
    </source>
</evidence>
<dbReference type="HOGENOM" id="CLU_049421_4_2_0"/>
<dbReference type="AlphaFoldDB" id="E3CZG0"/>
<accession>E3CZG0</accession>
<name>E3CZG0_9BACT</name>
<dbReference type="Proteomes" id="UP000005096">
    <property type="component" value="Chromosome"/>
</dbReference>
<sequence length="294" mass="32122">MTGPQPWIWKALGVAGGLFRALPHPGAVRLGGLLGRTVARCTPERVERAVGRCERFLAVDRGEARRIVLGAYDHFGRSAAEFLRFPALVGHLGDWVTLEGEEHLRGALDRGKGVVLLTAHLGSWEMAAGVLAERGFPMNAIGAQQRDPRITDLIAELRLLHGVVTVGKGFDLKAAIQCLREGRILGILLDQDARDKGLVSPFLGAPASTPVGPVKLAHKLGAAVVPLQTVRLPDGVHHRLTLYPPLEDPRGIPFGEDAQASVDRCNGVLSRWIREHPDQWMWMYPRWATTLGDR</sequence>
<dbReference type="InterPro" id="IPR004960">
    <property type="entry name" value="LipA_acyltrans"/>
</dbReference>
<dbReference type="GO" id="GO:0009247">
    <property type="term" value="P:glycolipid biosynthetic process"/>
    <property type="evidence" value="ECO:0007669"/>
    <property type="project" value="UniProtKB-ARBA"/>
</dbReference>